<dbReference type="PANTHER" id="PTHR43104:SF4">
    <property type="entry name" value="L-2-HYDROXYGLUTARATE DEHYDROGENASE, MITOCHONDRIAL"/>
    <property type="match status" value="1"/>
</dbReference>
<name>A0A5C9A671_9GAMM</name>
<evidence type="ECO:0000313" key="8">
    <source>
        <dbReference type="Proteomes" id="UP000321039"/>
    </source>
</evidence>
<keyword evidence="8" id="KW-1185">Reference proteome</keyword>
<evidence type="ECO:0000256" key="1">
    <source>
        <dbReference type="ARBA" id="ARBA00001974"/>
    </source>
</evidence>
<comment type="cofactor">
    <cofactor evidence="1">
        <name>FAD</name>
        <dbReference type="ChEBI" id="CHEBI:57692"/>
    </cofactor>
</comment>
<dbReference type="Pfam" id="PF01266">
    <property type="entry name" value="DAO"/>
    <property type="match status" value="1"/>
</dbReference>
<dbReference type="AlphaFoldDB" id="A0A5C9A671"/>
<accession>A0A5C9A671</accession>
<organism evidence="7 8">
    <name type="scientific">Parahaliea maris</name>
    <dbReference type="NCBI Taxonomy" id="2716870"/>
    <lineage>
        <taxon>Bacteria</taxon>
        <taxon>Pseudomonadati</taxon>
        <taxon>Pseudomonadota</taxon>
        <taxon>Gammaproteobacteria</taxon>
        <taxon>Cellvibrionales</taxon>
        <taxon>Halieaceae</taxon>
        <taxon>Parahaliea</taxon>
    </lineage>
</organism>
<gene>
    <name evidence="7" type="ORF">FV139_05070</name>
</gene>
<dbReference type="Proteomes" id="UP000321039">
    <property type="component" value="Unassembled WGS sequence"/>
</dbReference>
<keyword evidence="3" id="KW-0274">FAD</keyword>
<proteinExistence type="inferred from homology"/>
<evidence type="ECO:0000256" key="2">
    <source>
        <dbReference type="ARBA" id="ARBA00022630"/>
    </source>
</evidence>
<dbReference type="SUPFAM" id="SSF51905">
    <property type="entry name" value="FAD/NAD(P)-binding domain"/>
    <property type="match status" value="1"/>
</dbReference>
<feature type="domain" description="FAD dependent oxidoreductase" evidence="6">
    <location>
        <begin position="6"/>
        <end position="363"/>
    </location>
</feature>
<evidence type="ECO:0000259" key="6">
    <source>
        <dbReference type="Pfam" id="PF01266"/>
    </source>
</evidence>
<dbReference type="Gene3D" id="3.50.50.60">
    <property type="entry name" value="FAD/NAD(P)-binding domain"/>
    <property type="match status" value="1"/>
</dbReference>
<protein>
    <submittedName>
        <fullName evidence="7">NAD(P)/FAD-dependent oxidoreductase</fullName>
    </submittedName>
</protein>
<reference evidence="7 8" key="1">
    <citation type="submission" date="2019-08" db="EMBL/GenBank/DDBJ databases">
        <title>Parahaliea maris sp. nov., isolated from the surface seawater.</title>
        <authorList>
            <person name="Liu Y."/>
        </authorList>
    </citation>
    <scope>NUCLEOTIDE SEQUENCE [LARGE SCALE GENOMIC DNA]</scope>
    <source>
        <strain evidence="7 8">HSLHS9</strain>
    </source>
</reference>
<dbReference type="RefSeq" id="WP_148067181.1">
    <property type="nucleotide sequence ID" value="NZ_VRZA01000002.1"/>
</dbReference>
<dbReference type="GO" id="GO:0047545">
    <property type="term" value="F:(S)-2-hydroxyglutarate dehydrogenase activity"/>
    <property type="evidence" value="ECO:0007669"/>
    <property type="project" value="TreeGrafter"/>
</dbReference>
<dbReference type="InterPro" id="IPR036188">
    <property type="entry name" value="FAD/NAD-bd_sf"/>
</dbReference>
<dbReference type="PANTHER" id="PTHR43104">
    <property type="entry name" value="L-2-HYDROXYGLUTARATE DEHYDROGENASE, MITOCHONDRIAL"/>
    <property type="match status" value="1"/>
</dbReference>
<sequence>MTERVDCVVVGAGVVGLAVARAMSGAGLETLVLEREHQVGSGTSSRNSEVIHAGIYYPRGSVKAQLCVEGRQMLYDFCSTHGVAHRRCGKLIVATGQDQVDQLENIRAAATGNGVNDLRFLPGDEAMAMEPGLQCAAALLSPSTGIIDSHALMLALQGELEHCGGMVAFGAHVKAGRLTGTGIRLDVTGDADMSLETRFLVNCAGLYAWGLAGSLDGIERASIPPRFLAKGNYYTLAGRSPFTRLVYPVPEDGGLGIHLTLDLGGRARFGPDVEWTTTIDYEVDPSRSSDFYDAIRQYWPALPDNSLAPGYAGIRPKVSGPGDPAGDFTIQGEAGHGIPGLVNLYGIESPGLTASLAIGARVRQMLLDH</sequence>
<evidence type="ECO:0000313" key="7">
    <source>
        <dbReference type="EMBL" id="TXS95270.1"/>
    </source>
</evidence>
<dbReference type="Gene3D" id="3.30.9.10">
    <property type="entry name" value="D-Amino Acid Oxidase, subunit A, domain 2"/>
    <property type="match status" value="1"/>
</dbReference>
<keyword evidence="4" id="KW-0560">Oxidoreductase</keyword>
<comment type="similarity">
    <text evidence="5">Belongs to the L2HGDH family.</text>
</comment>
<dbReference type="EMBL" id="VRZA01000002">
    <property type="protein sequence ID" value="TXS95270.1"/>
    <property type="molecule type" value="Genomic_DNA"/>
</dbReference>
<evidence type="ECO:0000256" key="3">
    <source>
        <dbReference type="ARBA" id="ARBA00022827"/>
    </source>
</evidence>
<comment type="caution">
    <text evidence="7">The sequence shown here is derived from an EMBL/GenBank/DDBJ whole genome shotgun (WGS) entry which is preliminary data.</text>
</comment>
<keyword evidence="2" id="KW-0285">Flavoprotein</keyword>
<evidence type="ECO:0000256" key="4">
    <source>
        <dbReference type="ARBA" id="ARBA00023002"/>
    </source>
</evidence>
<dbReference type="InterPro" id="IPR006076">
    <property type="entry name" value="FAD-dep_OxRdtase"/>
</dbReference>
<evidence type="ECO:0000256" key="5">
    <source>
        <dbReference type="ARBA" id="ARBA00037941"/>
    </source>
</evidence>